<feature type="compositionally biased region" description="Polar residues" evidence="8">
    <location>
        <begin position="366"/>
        <end position="381"/>
    </location>
</feature>
<dbReference type="AlphaFoldDB" id="A0A8B9ZC87"/>
<accession>A0A8B9ZC87</accession>
<sequence>MFGDLFEEDFSFISNNHFGKGKKSKPRGSEPPPPRDFTNLSGIKNQGGTCYLNSLLQTLLFTPEFREALFSLGPEELGSLDDSSKPDAKVRIIPLQLQRLFAQLLLLDQQAASTTDLTESFGWNSHEEMRQHDVQELNRILFSALETSLVGTSGHDLIKRLYHGIVVNQIVCKECKNISERQEDFLDLTVAVKGVAGLEEALWNMYVEEEYFENENLYRCGACDKLVEASKSAKLRKLPPFLTISLLRFNFDFEKCERYKETSCYTFPIQINLRPFCEQTEMDDSEYMYELFSVIIHKGGCYGGHYHVYIRDVDELGNWQLQVSPKGFSSLLDILHYPWFCISLPDENKVGLKEKHKLLFKSDSQGQGLQSLPQKNDVQWNSEKKPTRLRDSSGCHWFDLNDSKVQPIKEMEIEKQFQGKESAYMLFYRKSQLKRPPEARGNPRYQIPEHLLNEMNAANTELQKKRAECDSANNGIDLHLHLSSCYKFHNGALHPSLTWKEGVVDLTIDRRKTLGDLRQSVFQMLESWEGDMILSIAKPLPAGLHLYQILDGDELTLDGIGLADGADIFVWNGKEVGGTKVMTGADHEPVVINVLRLAEYNEGGKGQHFTESQHVFSCSTKLGDLRRALAPSGGIILKNGSGADKEAKNWEVFLEEDMKETVKGVGLMDGCSVLILDSHDQSFVNMSSGNLTAFTYDISWLQVKNFCRTQDEENHVKITATIETVRSLIVQGYKTGCFPEKFCHLPEDYTVKEAELKMGSLLGLFLHTYVFGFLVGDNWHLRRIDCMIHKTALFSLPDDSPHELLLRVQMGIPGERDYYDSTDLVWDISKECTTWALRQQVASHYCLPVDKIEIAKYFPERFEWLPISSWTQQISKRKRKKKQESLQSAPYHLKDGDIIGVKNLLLDDTKDFSTVRDDVGKEKQRQLALQKQKSRQAERLHDHVFSEEKLNIKHRKPEVALSINVGVFR</sequence>
<organism evidence="10 11">
    <name type="scientific">Buteo japonicus</name>
    <dbReference type="NCBI Taxonomy" id="224669"/>
    <lineage>
        <taxon>Eukaryota</taxon>
        <taxon>Metazoa</taxon>
        <taxon>Chordata</taxon>
        <taxon>Craniata</taxon>
        <taxon>Vertebrata</taxon>
        <taxon>Euteleostomi</taxon>
        <taxon>Archelosauria</taxon>
        <taxon>Archosauria</taxon>
        <taxon>Dinosauria</taxon>
        <taxon>Saurischia</taxon>
        <taxon>Theropoda</taxon>
        <taxon>Coelurosauria</taxon>
        <taxon>Aves</taxon>
        <taxon>Neognathae</taxon>
        <taxon>Neoaves</taxon>
        <taxon>Telluraves</taxon>
        <taxon>Accipitrimorphae</taxon>
        <taxon>Accipitriformes</taxon>
        <taxon>Accipitridae</taxon>
        <taxon>Accipitrinae</taxon>
        <taxon>Buteo</taxon>
    </lineage>
</organism>
<reference evidence="10" key="2">
    <citation type="submission" date="2025-09" db="UniProtKB">
        <authorList>
            <consortium name="Ensembl"/>
        </authorList>
    </citation>
    <scope>IDENTIFICATION</scope>
</reference>
<dbReference type="PROSITE" id="PS00973">
    <property type="entry name" value="USP_2"/>
    <property type="match status" value="1"/>
</dbReference>
<dbReference type="InterPro" id="IPR018200">
    <property type="entry name" value="USP_CS"/>
</dbReference>
<dbReference type="Proteomes" id="UP000694555">
    <property type="component" value="Unplaced"/>
</dbReference>
<dbReference type="Gene3D" id="3.90.70.10">
    <property type="entry name" value="Cysteine proteinases"/>
    <property type="match status" value="1"/>
</dbReference>
<dbReference type="Pfam" id="PF00443">
    <property type="entry name" value="UCH"/>
    <property type="match status" value="1"/>
</dbReference>
<name>A0A8B9ZC87_9AVES</name>
<dbReference type="PANTHER" id="PTHR24006:SF842">
    <property type="entry name" value="UBIQUITIN CARBOXYL-TERMINAL HYDROLASE 40"/>
    <property type="match status" value="1"/>
</dbReference>
<keyword evidence="3 7" id="KW-0645">Protease</keyword>
<dbReference type="GO" id="GO:0004843">
    <property type="term" value="F:cysteine-type deubiquitinase activity"/>
    <property type="evidence" value="ECO:0007669"/>
    <property type="project" value="UniProtKB-UniRule"/>
</dbReference>
<evidence type="ECO:0000259" key="9">
    <source>
        <dbReference type="PROSITE" id="PS50235"/>
    </source>
</evidence>
<keyword evidence="6 7" id="KW-0788">Thiol protease</keyword>
<dbReference type="GO" id="GO:0005634">
    <property type="term" value="C:nucleus"/>
    <property type="evidence" value="ECO:0007669"/>
    <property type="project" value="TreeGrafter"/>
</dbReference>
<feature type="region of interest" description="Disordered" evidence="8">
    <location>
        <begin position="366"/>
        <end position="391"/>
    </location>
</feature>
<keyword evidence="4 7" id="KW-0833">Ubl conjugation pathway</keyword>
<feature type="region of interest" description="Disordered" evidence="8">
    <location>
        <begin position="17"/>
        <end position="42"/>
    </location>
</feature>
<reference evidence="10" key="1">
    <citation type="submission" date="2025-08" db="UniProtKB">
        <authorList>
            <consortium name="Ensembl"/>
        </authorList>
    </citation>
    <scope>IDENTIFICATION</scope>
</reference>
<dbReference type="InterPro" id="IPR050164">
    <property type="entry name" value="Peptidase_C19"/>
</dbReference>
<dbReference type="SUPFAM" id="SSF54001">
    <property type="entry name" value="Cysteine proteinases"/>
    <property type="match status" value="1"/>
</dbReference>
<dbReference type="FunFam" id="3.90.70.10:FF:000101">
    <property type="entry name" value="Ubiquitin specific peptidase 40"/>
    <property type="match status" value="1"/>
</dbReference>
<evidence type="ECO:0000256" key="5">
    <source>
        <dbReference type="ARBA" id="ARBA00022801"/>
    </source>
</evidence>
<evidence type="ECO:0000256" key="3">
    <source>
        <dbReference type="ARBA" id="ARBA00022670"/>
    </source>
</evidence>
<dbReference type="EC" id="3.4.19.12" evidence="7"/>
<comment type="catalytic activity">
    <reaction evidence="1 7">
        <text>Thiol-dependent hydrolysis of ester, thioester, amide, peptide and isopeptide bonds formed by the C-terminal Gly of ubiquitin (a 76-residue protein attached to proteins as an intracellular targeting signal).</text>
        <dbReference type="EC" id="3.4.19.12"/>
    </reaction>
</comment>
<dbReference type="FunFam" id="3.90.70.10:FF:000043">
    <property type="entry name" value="Ubiquitin carboxyl-terminal hydrolase 40"/>
    <property type="match status" value="1"/>
</dbReference>
<dbReference type="Ensembl" id="ENSBJAT00000003655.1">
    <property type="protein sequence ID" value="ENSBJAP00000003570.1"/>
    <property type="gene ID" value="ENSBJAG00000002519.1"/>
</dbReference>
<evidence type="ECO:0000256" key="6">
    <source>
        <dbReference type="ARBA" id="ARBA00022807"/>
    </source>
</evidence>
<dbReference type="InterPro" id="IPR001394">
    <property type="entry name" value="Peptidase_C19_UCH"/>
</dbReference>
<feature type="compositionally biased region" description="Basic and acidic residues" evidence="8">
    <location>
        <begin position="382"/>
        <end position="391"/>
    </location>
</feature>
<evidence type="ECO:0000256" key="7">
    <source>
        <dbReference type="RuleBase" id="RU366025"/>
    </source>
</evidence>
<feature type="domain" description="USP" evidence="9">
    <location>
        <begin position="41"/>
        <end position="431"/>
    </location>
</feature>
<evidence type="ECO:0000313" key="10">
    <source>
        <dbReference type="Ensembl" id="ENSBJAP00000003570.1"/>
    </source>
</evidence>
<comment type="similarity">
    <text evidence="2 7">Belongs to the peptidase C19 family.</text>
</comment>
<keyword evidence="11" id="KW-1185">Reference proteome</keyword>
<dbReference type="PROSITE" id="PS00972">
    <property type="entry name" value="USP_1"/>
    <property type="match status" value="1"/>
</dbReference>
<dbReference type="InterPro" id="IPR038765">
    <property type="entry name" value="Papain-like_cys_pep_sf"/>
</dbReference>
<evidence type="ECO:0000256" key="4">
    <source>
        <dbReference type="ARBA" id="ARBA00022786"/>
    </source>
</evidence>
<dbReference type="PROSITE" id="PS50235">
    <property type="entry name" value="USP_3"/>
    <property type="match status" value="1"/>
</dbReference>
<dbReference type="PANTHER" id="PTHR24006">
    <property type="entry name" value="UBIQUITIN CARBOXYL-TERMINAL HYDROLASE"/>
    <property type="match status" value="1"/>
</dbReference>
<evidence type="ECO:0000313" key="11">
    <source>
        <dbReference type="Proteomes" id="UP000694555"/>
    </source>
</evidence>
<evidence type="ECO:0000256" key="2">
    <source>
        <dbReference type="ARBA" id="ARBA00009085"/>
    </source>
</evidence>
<dbReference type="GO" id="GO:0005829">
    <property type="term" value="C:cytosol"/>
    <property type="evidence" value="ECO:0007669"/>
    <property type="project" value="TreeGrafter"/>
</dbReference>
<evidence type="ECO:0000256" key="8">
    <source>
        <dbReference type="SAM" id="MobiDB-lite"/>
    </source>
</evidence>
<dbReference type="CDD" id="cd02659">
    <property type="entry name" value="peptidase_C19C"/>
    <property type="match status" value="1"/>
</dbReference>
<dbReference type="GO" id="GO:0016579">
    <property type="term" value="P:protein deubiquitination"/>
    <property type="evidence" value="ECO:0007669"/>
    <property type="project" value="InterPro"/>
</dbReference>
<dbReference type="GO" id="GO:0006508">
    <property type="term" value="P:proteolysis"/>
    <property type="evidence" value="ECO:0007669"/>
    <property type="project" value="UniProtKB-KW"/>
</dbReference>
<keyword evidence="5 7" id="KW-0378">Hydrolase</keyword>
<proteinExistence type="inferred from homology"/>
<protein>
    <recommendedName>
        <fullName evidence="7">Ubiquitin carboxyl-terminal hydrolase</fullName>
        <ecNumber evidence="7">3.4.19.12</ecNumber>
    </recommendedName>
</protein>
<dbReference type="InterPro" id="IPR028889">
    <property type="entry name" value="USP"/>
</dbReference>
<evidence type="ECO:0000256" key="1">
    <source>
        <dbReference type="ARBA" id="ARBA00000707"/>
    </source>
</evidence>